<protein>
    <submittedName>
        <fullName evidence="2">Uncharacterized protein LOC117812730</fullName>
    </submittedName>
</protein>
<accession>A0AAV1EL17</accession>
<feature type="coiled-coil region" evidence="1">
    <location>
        <begin position="376"/>
        <end position="421"/>
    </location>
</feature>
<dbReference type="Proteomes" id="UP001178508">
    <property type="component" value="Chromosome 1"/>
</dbReference>
<proteinExistence type="predicted"/>
<evidence type="ECO:0000313" key="3">
    <source>
        <dbReference type="Proteomes" id="UP001178508"/>
    </source>
</evidence>
<organism evidence="2 3">
    <name type="scientific">Xyrichtys novacula</name>
    <name type="common">Pearly razorfish</name>
    <name type="synonym">Hemipteronotus novacula</name>
    <dbReference type="NCBI Taxonomy" id="13765"/>
    <lineage>
        <taxon>Eukaryota</taxon>
        <taxon>Metazoa</taxon>
        <taxon>Chordata</taxon>
        <taxon>Craniata</taxon>
        <taxon>Vertebrata</taxon>
        <taxon>Euteleostomi</taxon>
        <taxon>Actinopterygii</taxon>
        <taxon>Neopterygii</taxon>
        <taxon>Teleostei</taxon>
        <taxon>Neoteleostei</taxon>
        <taxon>Acanthomorphata</taxon>
        <taxon>Eupercaria</taxon>
        <taxon>Labriformes</taxon>
        <taxon>Labridae</taxon>
        <taxon>Xyrichtys</taxon>
    </lineage>
</organism>
<keyword evidence="3" id="KW-1185">Reference proteome</keyword>
<dbReference type="EMBL" id="OY660864">
    <property type="protein sequence ID" value="CAJ1049408.1"/>
    <property type="molecule type" value="Genomic_DNA"/>
</dbReference>
<keyword evidence="1" id="KW-0175">Coiled coil</keyword>
<dbReference type="AlphaFoldDB" id="A0AAV1EL17"/>
<evidence type="ECO:0000313" key="2">
    <source>
        <dbReference type="EMBL" id="CAJ1049408.1"/>
    </source>
</evidence>
<gene>
    <name evidence="2" type="ORF">XNOV1_A018406</name>
</gene>
<sequence>MSLNSTPQRVEQKFQLASKETLKPVIREVLERLTAQNWNRLETGFIDPETASLVTDLCVTIVEVLAESLYESLSRRFKKRKGSATSVCKEDVHECLGNMGEVITQTVAEIQGVGDIHYLQCEQMTDVMVTAVTEKVNSRLSKTSDTDVTEEHKPPPTYLIKLTRHLKAILKKCSKKASKMMTKKKLKKAREGERSLNRMRTVFVQTFARGSILSMMCKVRRKQASHQGQEVVELDTSQLIKSVDNLLSEVITQNDQDTRSGSREVCLFETLVSNISHGKLESFAEKLHDTLDDHLTPLGVQEETYEEEIQTEVANVIKRIRNWLKKQIRLHKTREDSVSVTLRQVKEVVLIKYSHLSSPKTEAEDQTCPTTVQEKVQSLKAEKEEEEACQDEEEEEEACLVEEKEEEAYTAEEQVEQAQVAKASCEYTESVKKKWDRLSCEIIVKVFLRKVMKDFRPHVDYKSVEARLSDMLIEKMIGTDINVDLSLKSIEKKCKAVYKDLRKKVGGGVLWISLLQQKETVIEAAAEALKSIFHHQDPAASKRS</sequence>
<reference evidence="2" key="1">
    <citation type="submission" date="2023-08" db="EMBL/GenBank/DDBJ databases">
        <authorList>
            <person name="Alioto T."/>
            <person name="Alioto T."/>
            <person name="Gomez Garrido J."/>
        </authorList>
    </citation>
    <scope>NUCLEOTIDE SEQUENCE</scope>
</reference>
<evidence type="ECO:0000256" key="1">
    <source>
        <dbReference type="SAM" id="Coils"/>
    </source>
</evidence>
<name>A0AAV1EL17_XYRNO</name>